<evidence type="ECO:0000313" key="1">
    <source>
        <dbReference type="EMBL" id="KAJ8681633.1"/>
    </source>
</evidence>
<sequence>MVLYSTSNKNGAFTPLEDGEAEERCTAKAYGVLIVFILLSKCEARLLLITGRFISARVAPQRGNVGSHQTPTIKSTPTTNLHLAGSVHSHFFTPRCDSLDVHSVVQSCVLTSKEPISHLYFLEILVTSNLMQIGKGTSYTIDVRCGAGNVSRINEAGVKVQAKG</sequence>
<comment type="caution">
    <text evidence="1">The sequence shown here is derived from an EMBL/GenBank/DDBJ whole genome shotgun (WGS) entry which is preliminary data.</text>
</comment>
<name>A0ACC2PEZ1_9HYME</name>
<evidence type="ECO:0000313" key="2">
    <source>
        <dbReference type="Proteomes" id="UP001239111"/>
    </source>
</evidence>
<keyword evidence="2" id="KW-1185">Reference proteome</keyword>
<dbReference type="Proteomes" id="UP001239111">
    <property type="component" value="Chromosome 1"/>
</dbReference>
<organism evidence="1 2">
    <name type="scientific">Eretmocerus hayati</name>
    <dbReference type="NCBI Taxonomy" id="131215"/>
    <lineage>
        <taxon>Eukaryota</taxon>
        <taxon>Metazoa</taxon>
        <taxon>Ecdysozoa</taxon>
        <taxon>Arthropoda</taxon>
        <taxon>Hexapoda</taxon>
        <taxon>Insecta</taxon>
        <taxon>Pterygota</taxon>
        <taxon>Neoptera</taxon>
        <taxon>Endopterygota</taxon>
        <taxon>Hymenoptera</taxon>
        <taxon>Apocrita</taxon>
        <taxon>Proctotrupomorpha</taxon>
        <taxon>Chalcidoidea</taxon>
        <taxon>Aphelinidae</taxon>
        <taxon>Aphelininae</taxon>
        <taxon>Eretmocerus</taxon>
    </lineage>
</organism>
<accession>A0ACC2PEZ1</accession>
<reference evidence="1" key="1">
    <citation type="submission" date="2023-04" db="EMBL/GenBank/DDBJ databases">
        <title>A chromosome-level genome assembly of the parasitoid wasp Eretmocerus hayati.</title>
        <authorList>
            <person name="Zhong Y."/>
            <person name="Liu S."/>
            <person name="Liu Y."/>
        </authorList>
    </citation>
    <scope>NUCLEOTIDE SEQUENCE</scope>
    <source>
        <strain evidence="1">ZJU_SS_LIU_2023</strain>
    </source>
</reference>
<protein>
    <submittedName>
        <fullName evidence="1">Uncharacterized protein</fullName>
    </submittedName>
</protein>
<gene>
    <name evidence="1" type="ORF">QAD02_017425</name>
</gene>
<dbReference type="EMBL" id="CM056741">
    <property type="protein sequence ID" value="KAJ8681633.1"/>
    <property type="molecule type" value="Genomic_DNA"/>
</dbReference>
<proteinExistence type="predicted"/>